<comment type="caution">
    <text evidence="2">The sequence shown here is derived from an EMBL/GenBank/DDBJ whole genome shotgun (WGS) entry which is preliminary data.</text>
</comment>
<evidence type="ECO:0000313" key="2">
    <source>
        <dbReference type="EMBL" id="MDN4609572.1"/>
    </source>
</evidence>
<name>A0ABT8JYY5_9MICC</name>
<sequence>MKPGQNLGAVLSICAIMIGTCSACTAASGAPAELPEFDSLQTAFEAVDKNIGCLDGVDGGTSVYDGVGLLNTESTKCTETVEVFYVEAAGDREHVVATLSAAAEGDGSMQFVEGKNWFVVDYSEVAAGGSPDGSRDLAGLAEKLGAEFNEVE</sequence>
<organism evidence="2 3">
    <name type="scientific">Arthrobacter burdickii</name>
    <dbReference type="NCBI Taxonomy" id="3035920"/>
    <lineage>
        <taxon>Bacteria</taxon>
        <taxon>Bacillati</taxon>
        <taxon>Actinomycetota</taxon>
        <taxon>Actinomycetes</taxon>
        <taxon>Micrococcales</taxon>
        <taxon>Micrococcaceae</taxon>
        <taxon>Arthrobacter</taxon>
    </lineage>
</organism>
<dbReference type="RefSeq" id="WP_301224256.1">
    <property type="nucleotide sequence ID" value="NZ_JAROCG010000001.1"/>
</dbReference>
<keyword evidence="3" id="KW-1185">Reference proteome</keyword>
<dbReference type="Proteomes" id="UP001174209">
    <property type="component" value="Unassembled WGS sequence"/>
</dbReference>
<proteinExistence type="predicted"/>
<dbReference type="EMBL" id="JAROCG010000001">
    <property type="protein sequence ID" value="MDN4609572.1"/>
    <property type="molecule type" value="Genomic_DNA"/>
</dbReference>
<accession>A0ABT8JYY5</accession>
<feature type="signal peptide" evidence="1">
    <location>
        <begin position="1"/>
        <end position="26"/>
    </location>
</feature>
<evidence type="ECO:0000313" key="3">
    <source>
        <dbReference type="Proteomes" id="UP001174209"/>
    </source>
</evidence>
<gene>
    <name evidence="2" type="ORF">P5G52_01705</name>
</gene>
<protein>
    <recommendedName>
        <fullName evidence="4">Lipoprotein</fullName>
    </recommendedName>
</protein>
<evidence type="ECO:0008006" key="4">
    <source>
        <dbReference type="Google" id="ProtNLM"/>
    </source>
</evidence>
<keyword evidence="1" id="KW-0732">Signal</keyword>
<evidence type="ECO:0000256" key="1">
    <source>
        <dbReference type="SAM" id="SignalP"/>
    </source>
</evidence>
<reference evidence="2" key="1">
    <citation type="submission" date="2023-06" db="EMBL/GenBank/DDBJ databases">
        <title>MT1 and MT2 Draft Genomes of Novel Species.</title>
        <authorList>
            <person name="Venkateswaran K."/>
        </authorList>
    </citation>
    <scope>NUCLEOTIDE SEQUENCE</scope>
    <source>
        <strain evidence="2">IIF3SC-B10</strain>
    </source>
</reference>
<feature type="chain" id="PRO_5045762217" description="Lipoprotein" evidence="1">
    <location>
        <begin position="27"/>
        <end position="152"/>
    </location>
</feature>